<reference evidence="13" key="2">
    <citation type="submission" date="2016-04" db="EMBL/GenBank/DDBJ databases">
        <authorList>
            <person name="Evans L.H."/>
            <person name="Alamgir A."/>
            <person name="Owens N."/>
            <person name="Weber N.D."/>
            <person name="Virtaneva K."/>
            <person name="Barbian K."/>
            <person name="Babar A."/>
            <person name="Rosenke K."/>
        </authorList>
    </citation>
    <scope>NUCLEOTIDE SEQUENCE</scope>
    <source>
        <strain evidence="13">P1</strain>
    </source>
</reference>
<dbReference type="Proteomes" id="UP000033085">
    <property type="component" value="Chromosome"/>
</dbReference>
<dbReference type="EMBL" id="CP033237">
    <property type="protein sequence ID" value="AZF72831.1"/>
    <property type="molecule type" value="Genomic_DNA"/>
</dbReference>
<dbReference type="AlphaFoldDB" id="A0A0E3K837"/>
<evidence type="ECO:0000313" key="3">
    <source>
        <dbReference type="EMBL" id="AKA75783.1"/>
    </source>
</evidence>
<dbReference type="Proteomes" id="UP000275843">
    <property type="component" value="Chromosome"/>
</dbReference>
<dbReference type="OrthoDB" id="36213at2157"/>
<evidence type="ECO:0000313" key="12">
    <source>
        <dbReference type="EMBL" id="QPG50087.1"/>
    </source>
</evidence>
<reference evidence="17" key="3">
    <citation type="submission" date="2016-04" db="EMBL/GenBank/DDBJ databases">
        <authorList>
            <person name="Shah S.A."/>
            <person name="Garrett R.A."/>
        </authorList>
    </citation>
    <scope>NUCLEOTIDE SEQUENCE [LARGE SCALE GENOMIC DNA]</scope>
    <source>
        <strain evidence="17">ATCC 35091 / DSM 1616 / JCM 8930 / NBRC 15331 / P1</strain>
    </source>
</reference>
<evidence type="ECO:0000313" key="14">
    <source>
        <dbReference type="Proteomes" id="UP000033057"/>
    </source>
</evidence>
<evidence type="ECO:0000313" key="5">
    <source>
        <dbReference type="EMBL" id="AZF67591.1"/>
    </source>
</evidence>
<evidence type="ECO:0000313" key="16">
    <source>
        <dbReference type="Proteomes" id="UP000033106"/>
    </source>
</evidence>
<evidence type="ECO:0000313" key="21">
    <source>
        <dbReference type="Proteomes" id="UP000273443"/>
    </source>
</evidence>
<dbReference type="Proteomes" id="UP000273443">
    <property type="component" value="Chromosome"/>
</dbReference>
<dbReference type="RefSeq" id="WP_009993305.1">
    <property type="nucleotide sequence ID" value="NZ_CP011055.2"/>
</dbReference>
<dbReference type="EMBL" id="CP033236">
    <property type="protein sequence ID" value="AZF70211.1"/>
    <property type="molecule type" value="Genomic_DNA"/>
</dbReference>
<accession>A0A0E3K837</accession>
<evidence type="ECO:0000313" key="8">
    <source>
        <dbReference type="EMBL" id="AZF75455.1"/>
    </source>
</evidence>
<reference evidence="12 25" key="6">
    <citation type="journal article" date="2020" name="Nat. Commun.">
        <title>The structures of two archaeal type IV pili illuminate evolutionary relationships.</title>
        <authorList>
            <person name="Wang F."/>
            <person name="Baquero D.P."/>
            <person name="Su Z."/>
            <person name="Beltran L.C."/>
            <person name="Prangishvili D."/>
            <person name="Krupovic M."/>
            <person name="Egelman E.H."/>
        </authorList>
    </citation>
    <scope>NUCLEOTIDE SEQUENCE [LARGE SCALE GENOMIC DNA]</scope>
    <source>
        <strain evidence="12 25">POZ149</strain>
    </source>
</reference>
<dbReference type="Proteomes" id="UP000267993">
    <property type="component" value="Chromosome"/>
</dbReference>
<reference evidence="18 19" key="4">
    <citation type="journal article" date="2018" name="Proc. Natl. Acad. Sci. U.S.A.">
        <title>Nonmutational mechanism of inheritance in the Archaeon Sulfolobus solfataricus.</title>
        <authorList>
            <person name="Payne S."/>
            <person name="McCarthy S."/>
            <person name="Johnson T."/>
            <person name="North E."/>
            <person name="Blum P."/>
        </authorList>
    </citation>
    <scope>NUCLEOTIDE SEQUENCE [LARGE SCALE GENOMIC DNA]</scope>
    <source>
        <strain evidence="6 18">SARC-H</strain>
        <strain evidence="7 22">SARC-I</strain>
        <strain evidence="9 23">SARC-N</strain>
        <strain evidence="10 24">SARC-O</strain>
        <strain evidence="11 19">SUL120</strain>
        <strain evidence="5 20">SULG</strain>
        <strain evidence="8 21">SULM</strain>
    </source>
</reference>
<reference evidence="3" key="5">
    <citation type="submission" date="2018-10" db="EMBL/GenBank/DDBJ databases">
        <authorList>
            <person name="McCarthy S."/>
            <person name="Gradnigo J."/>
            <person name="Johnson T."/>
            <person name="Payne S."/>
            <person name="Lipzen A."/>
            <person name="Schackwitz W."/>
            <person name="Martin J."/>
            <person name="Moriyama E."/>
            <person name="Blum P."/>
        </authorList>
    </citation>
    <scope>NUCLEOTIDE SEQUENCE</scope>
    <source>
        <strain evidence="2">SARC-B</strain>
        <strain evidence="3">SARC-C</strain>
        <strain evidence="4">SULA</strain>
    </source>
</reference>
<dbReference type="Proteomes" id="UP000278715">
    <property type="component" value="Chromosome"/>
</dbReference>
<dbReference type="GeneID" id="24780394"/>
<evidence type="ECO:0000313" key="6">
    <source>
        <dbReference type="EMBL" id="AZF70211.1"/>
    </source>
</evidence>
<dbReference type="GeneID" id="44128642"/>
<evidence type="ECO:0000313" key="18">
    <source>
        <dbReference type="Proteomes" id="UP000267993"/>
    </source>
</evidence>
<proteinExistence type="predicted"/>
<evidence type="ECO:0000313" key="4">
    <source>
        <dbReference type="EMBL" id="AKA78475.1"/>
    </source>
</evidence>
<keyword evidence="1" id="KW-0472">Membrane</keyword>
<organism evidence="3 14">
    <name type="scientific">Saccharolobus solfataricus</name>
    <name type="common">Sulfolobus solfataricus</name>
    <dbReference type="NCBI Taxonomy" id="2287"/>
    <lineage>
        <taxon>Archaea</taxon>
        <taxon>Thermoproteota</taxon>
        <taxon>Thermoprotei</taxon>
        <taxon>Sulfolobales</taxon>
        <taxon>Sulfolobaceae</taxon>
        <taxon>Saccharolobus</taxon>
    </lineage>
</organism>
<dbReference type="KEGG" id="ssof:SULC_0703"/>
<dbReference type="EMBL" id="CP011057">
    <property type="protein sequence ID" value="AKA78475.1"/>
    <property type="molecule type" value="Genomic_DNA"/>
</dbReference>
<dbReference type="PATRIC" id="fig|2287.6.peg.733"/>
<dbReference type="KEGG" id="ssol:SULB_0705"/>
<dbReference type="EMBL" id="CP033235">
    <property type="protein sequence ID" value="AZF67591.1"/>
    <property type="molecule type" value="Genomic_DNA"/>
</dbReference>
<dbReference type="Proteomes" id="UP000594632">
    <property type="component" value="Chromosome"/>
</dbReference>
<dbReference type="Proteomes" id="UP000033106">
    <property type="component" value="Chromosome"/>
</dbReference>
<dbReference type="Proteomes" id="UP000282269">
    <property type="component" value="Chromosome"/>
</dbReference>
<dbReference type="EMBL" id="CP011056">
    <property type="protein sequence ID" value="AKA75783.1"/>
    <property type="molecule type" value="Genomic_DNA"/>
</dbReference>
<dbReference type="Proteomes" id="UP000273194">
    <property type="component" value="Chromosome"/>
</dbReference>
<evidence type="ECO:0000313" key="17">
    <source>
        <dbReference type="Proteomes" id="UP000076770"/>
    </source>
</evidence>
<evidence type="ECO:0000313" key="7">
    <source>
        <dbReference type="EMBL" id="AZF72831.1"/>
    </source>
</evidence>
<evidence type="ECO:0000256" key="1">
    <source>
        <dbReference type="SAM" id="Phobius"/>
    </source>
</evidence>
<dbReference type="Proteomes" id="UP000076770">
    <property type="component" value="Chromosome i"/>
</dbReference>
<name>A0A0E3K837_SACSO</name>
<evidence type="ECO:0000313" key="13">
    <source>
        <dbReference type="EMBL" id="SAI86568.1"/>
    </source>
</evidence>
<keyword evidence="1" id="KW-0812">Transmembrane</keyword>
<evidence type="ECO:0000313" key="9">
    <source>
        <dbReference type="EMBL" id="AZF78063.1"/>
    </source>
</evidence>
<dbReference type="Proteomes" id="UP000269431">
    <property type="component" value="Chromosome"/>
</dbReference>
<protein>
    <submittedName>
        <fullName evidence="13">Membrane protein</fullName>
    </submittedName>
</protein>
<dbReference type="EMBL" id="CP033240">
    <property type="protein sequence ID" value="AZF80668.1"/>
    <property type="molecule type" value="Genomic_DNA"/>
</dbReference>
<evidence type="ECO:0000313" key="23">
    <source>
        <dbReference type="Proteomes" id="UP000278715"/>
    </source>
</evidence>
<evidence type="ECO:0000313" key="24">
    <source>
        <dbReference type="Proteomes" id="UP000282269"/>
    </source>
</evidence>
<keyword evidence="1" id="KW-1133">Transmembrane helix</keyword>
<gene>
    <name evidence="12" type="ORF">HFC64_09885</name>
    <name evidence="13" type="ORF">SSOP1_3014</name>
    <name evidence="4" type="ORF">SULA_0703</name>
    <name evidence="2" type="ORF">SULB_0705</name>
    <name evidence="3" type="ORF">SULC_0703</name>
    <name evidence="5" type="ORF">SULG_03580</name>
    <name evidence="6" type="ORF">SULH_03580</name>
    <name evidence="7" type="ORF">SULI_03580</name>
    <name evidence="8" type="ORF">SULM_03580</name>
    <name evidence="9" type="ORF">SULN_03580</name>
    <name evidence="10" type="ORF">SULO_03590</name>
    <name evidence="11" type="ORF">SULZ_03625</name>
</gene>
<feature type="transmembrane region" description="Helical" evidence="1">
    <location>
        <begin position="32"/>
        <end position="53"/>
    </location>
</feature>
<evidence type="ECO:0000313" key="11">
    <source>
        <dbReference type="EMBL" id="AZF83275.1"/>
    </source>
</evidence>
<feature type="transmembrane region" description="Helical" evidence="1">
    <location>
        <begin position="9"/>
        <end position="26"/>
    </location>
</feature>
<sequence>MEKPDFEELLYIVSGVIFLASLGIGLEVIGDYIIGDIMLFLSILWALSIFLFMRYVERKDSQE</sequence>
<dbReference type="EMBL" id="CP011055">
    <property type="protein sequence ID" value="AKA73085.1"/>
    <property type="molecule type" value="Genomic_DNA"/>
</dbReference>
<dbReference type="Proteomes" id="UP000033057">
    <property type="component" value="Chromosome"/>
</dbReference>
<evidence type="ECO:0000313" key="20">
    <source>
        <dbReference type="Proteomes" id="UP000273194"/>
    </source>
</evidence>
<evidence type="ECO:0000313" key="15">
    <source>
        <dbReference type="Proteomes" id="UP000033085"/>
    </source>
</evidence>
<dbReference type="EMBL" id="CP033241">
    <property type="protein sequence ID" value="AZF83275.1"/>
    <property type="molecule type" value="Genomic_DNA"/>
</dbReference>
<dbReference type="EMBL" id="CP050869">
    <property type="protein sequence ID" value="QPG50087.1"/>
    <property type="molecule type" value="Genomic_DNA"/>
</dbReference>
<evidence type="ECO:0000313" key="19">
    <source>
        <dbReference type="Proteomes" id="UP000269431"/>
    </source>
</evidence>
<evidence type="ECO:0000313" key="2">
    <source>
        <dbReference type="EMBL" id="AKA73085.1"/>
    </source>
</evidence>
<dbReference type="EMBL" id="CP033239">
    <property type="protein sequence ID" value="AZF78063.1"/>
    <property type="molecule type" value="Genomic_DNA"/>
</dbReference>
<reference evidence="14 15" key="1">
    <citation type="journal article" date="2015" name="Genome Announc.">
        <title>Complete Genome Sequence of Sulfolobus solfataricus Strain 98/2 and Evolved Derivatives.</title>
        <authorList>
            <person name="McCarthy S."/>
            <person name="Gradnigo J."/>
            <person name="Johnson T."/>
            <person name="Payne S."/>
            <person name="Lipzen A."/>
            <person name="Martin J."/>
            <person name="Schackwitz W."/>
            <person name="Moriyama E."/>
            <person name="Blum P."/>
        </authorList>
    </citation>
    <scope>NUCLEOTIDE SEQUENCE [LARGE SCALE GENOMIC DNA]</scope>
    <source>
        <strain evidence="14">98/2 SULC</strain>
        <strain evidence="2">SARC-B</strain>
        <strain evidence="3">SARC-C</strain>
        <strain evidence="4 16">SULA</strain>
        <strain evidence="15">SULB</strain>
    </source>
</reference>
<evidence type="ECO:0000313" key="10">
    <source>
        <dbReference type="EMBL" id="AZF80668.1"/>
    </source>
</evidence>
<dbReference type="KEGG" id="ssoa:SULA_0703"/>
<evidence type="ECO:0000313" key="25">
    <source>
        <dbReference type="Proteomes" id="UP000594632"/>
    </source>
</evidence>
<dbReference type="EMBL" id="CP033238">
    <property type="protein sequence ID" value="AZF75455.1"/>
    <property type="molecule type" value="Genomic_DNA"/>
</dbReference>
<evidence type="ECO:0000313" key="22">
    <source>
        <dbReference type="Proteomes" id="UP000275843"/>
    </source>
</evidence>
<dbReference type="EMBL" id="LT549890">
    <property type="protein sequence ID" value="SAI86568.1"/>
    <property type="molecule type" value="Genomic_DNA"/>
</dbReference>